<sequence precursor="true">MKLDLTTRSRPALVVLSLACAALAGPLAGTASCEVLSVGPGKDFPSIFAAVAAGQNGDVVLVEPGTYGFFGLIGKGMSVIAAGPGVLVDGQVRIQELAPGQRVSLQGILVAAPYTEALTVANCAGPVRIESCAFDGGFEGGSVLGARVLNCLDVAIHGSRIAALNPACFVDSFGDWICLAGGDGLLISQSTVVLEDSVCIGGGASYIEPFPQTEDGKHGIRLESGTLLIRGSSSTGGFGSYHMGYTPGNGGHGVYVEAGALLRTLDCGFAGGAPGYSFPSTIGAPGQGLYGPGLGAMQALNGLFPRTVATRVLHPGQPLTIDFNFVPNARTDLFVSATDASIFVPALNGNLLLGAPLLRGRFLAGLTDTSGALQWTISAPPLGPGRDSLRLLFQAAHQDPLTGAVTIGAMQEVHIVRP</sequence>
<protein>
    <recommendedName>
        <fullName evidence="4">Right handed beta helix domain-containing protein</fullName>
    </recommendedName>
</protein>
<dbReference type="Proteomes" id="UP000320390">
    <property type="component" value="Chromosome"/>
</dbReference>
<dbReference type="InterPro" id="IPR012334">
    <property type="entry name" value="Pectin_lyas_fold"/>
</dbReference>
<accession>A0A518F170</accession>
<evidence type="ECO:0000313" key="2">
    <source>
        <dbReference type="EMBL" id="QDV10070.1"/>
    </source>
</evidence>
<keyword evidence="1" id="KW-0732">Signal</keyword>
<reference evidence="2 3" key="1">
    <citation type="submission" date="2019-02" db="EMBL/GenBank/DDBJ databases">
        <title>Deep-cultivation of Planctomycetes and their phenomic and genomic characterization uncovers novel biology.</title>
        <authorList>
            <person name="Wiegand S."/>
            <person name="Jogler M."/>
            <person name="Boedeker C."/>
            <person name="Pinto D."/>
            <person name="Vollmers J."/>
            <person name="Rivas-Marin E."/>
            <person name="Kohn T."/>
            <person name="Peeters S.H."/>
            <person name="Heuer A."/>
            <person name="Rast P."/>
            <person name="Oberbeckmann S."/>
            <person name="Bunk B."/>
            <person name="Jeske O."/>
            <person name="Meyerdierks A."/>
            <person name="Storesund J.E."/>
            <person name="Kallscheuer N."/>
            <person name="Luecker S."/>
            <person name="Lage O.M."/>
            <person name="Pohl T."/>
            <person name="Merkel B.J."/>
            <person name="Hornburger P."/>
            <person name="Mueller R.-W."/>
            <person name="Bruemmer F."/>
            <person name="Labrenz M."/>
            <person name="Spormann A.M."/>
            <person name="Op den Camp H."/>
            <person name="Overmann J."/>
            <person name="Amann R."/>
            <person name="Jetten M.S.M."/>
            <person name="Mascher T."/>
            <person name="Medema M.H."/>
            <person name="Devos D.P."/>
            <person name="Kaster A.-K."/>
            <person name="Ovreas L."/>
            <person name="Rohde M."/>
            <person name="Galperin M.Y."/>
            <person name="Jogler C."/>
        </authorList>
    </citation>
    <scope>NUCLEOTIDE SEQUENCE [LARGE SCALE GENOMIC DNA]</scope>
    <source>
        <strain evidence="2 3">Poly30</strain>
    </source>
</reference>
<proteinExistence type="predicted"/>
<gene>
    <name evidence="2" type="ORF">Poly30_56320</name>
</gene>
<evidence type="ECO:0000313" key="3">
    <source>
        <dbReference type="Proteomes" id="UP000320390"/>
    </source>
</evidence>
<feature type="chain" id="PRO_5021996680" description="Right handed beta helix domain-containing protein" evidence="1">
    <location>
        <begin position="25"/>
        <end position="418"/>
    </location>
</feature>
<name>A0A518F170_9BACT</name>
<organism evidence="2 3">
    <name type="scientific">Saltatorellus ferox</name>
    <dbReference type="NCBI Taxonomy" id="2528018"/>
    <lineage>
        <taxon>Bacteria</taxon>
        <taxon>Pseudomonadati</taxon>
        <taxon>Planctomycetota</taxon>
        <taxon>Planctomycetia</taxon>
        <taxon>Planctomycetia incertae sedis</taxon>
        <taxon>Saltatorellus</taxon>
    </lineage>
</organism>
<dbReference type="PROSITE" id="PS51257">
    <property type="entry name" value="PROKAR_LIPOPROTEIN"/>
    <property type="match status" value="1"/>
</dbReference>
<dbReference type="SUPFAM" id="SSF51126">
    <property type="entry name" value="Pectin lyase-like"/>
    <property type="match status" value="1"/>
</dbReference>
<dbReference type="Gene3D" id="2.160.20.10">
    <property type="entry name" value="Single-stranded right-handed beta-helix, Pectin lyase-like"/>
    <property type="match status" value="1"/>
</dbReference>
<evidence type="ECO:0008006" key="4">
    <source>
        <dbReference type="Google" id="ProtNLM"/>
    </source>
</evidence>
<feature type="signal peptide" evidence="1">
    <location>
        <begin position="1"/>
        <end position="24"/>
    </location>
</feature>
<dbReference type="EMBL" id="CP036434">
    <property type="protein sequence ID" value="QDV10070.1"/>
    <property type="molecule type" value="Genomic_DNA"/>
</dbReference>
<dbReference type="AlphaFoldDB" id="A0A518F170"/>
<dbReference type="InterPro" id="IPR011050">
    <property type="entry name" value="Pectin_lyase_fold/virulence"/>
</dbReference>
<evidence type="ECO:0000256" key="1">
    <source>
        <dbReference type="SAM" id="SignalP"/>
    </source>
</evidence>
<keyword evidence="3" id="KW-1185">Reference proteome</keyword>
<dbReference type="RefSeq" id="WP_145205609.1">
    <property type="nucleotide sequence ID" value="NZ_CP036434.1"/>
</dbReference>